<accession>A0ABT4SC94</accession>
<proteinExistence type="predicted"/>
<keyword evidence="2" id="KW-0378">Hydrolase</keyword>
<dbReference type="Proteomes" id="UP001144036">
    <property type="component" value="Unassembled WGS sequence"/>
</dbReference>
<organism evidence="4 5">
    <name type="scientific">Nonomuraea corallina</name>
    <dbReference type="NCBI Taxonomy" id="2989783"/>
    <lineage>
        <taxon>Bacteria</taxon>
        <taxon>Bacillati</taxon>
        <taxon>Actinomycetota</taxon>
        <taxon>Actinomycetes</taxon>
        <taxon>Streptosporangiales</taxon>
        <taxon>Streptosporangiaceae</taxon>
        <taxon>Nonomuraea</taxon>
    </lineage>
</organism>
<evidence type="ECO:0000313" key="4">
    <source>
        <dbReference type="EMBL" id="MDA0634571.1"/>
    </source>
</evidence>
<sequence>MDRVAQVEAWLDSRSEEMARLLERLVAVESENPPGRALGRCAAILRQEMERLGLSPEVIDIADAPAHLEDPCVVRGTTSGTAGDGDRLVYFHGHFDVVPAQHPAQFTARRQDGRIIGRGAADMKGGIVSMLYGAAAAQELGLLGDGRIVVHLVCDEETGSVVGAGHLRAAGLIDPAALAMLTAEPSGGGIWNAARGAISLRVDIQGREAHVGQANTGVNAFEHLLHVARPVERYAAEMAGRHTATPMHPDDATGTMIVVGGLFGGGSNFNVVPGSAYFTVDGRYNPEEDLAVELKRLTALIEDAAAEVGARVSITTTQSQPSAHTAPDHPAAAALARVVAGVQGAPARFEMCAGILEIRWYAQLGIPAFGFGPGRLDVSHGPGEYVEEAAVRRCAAVYALYAGDLLA</sequence>
<evidence type="ECO:0000313" key="5">
    <source>
        <dbReference type="Proteomes" id="UP001144036"/>
    </source>
</evidence>
<dbReference type="Pfam" id="PF01546">
    <property type="entry name" value="Peptidase_M20"/>
    <property type="match status" value="1"/>
</dbReference>
<gene>
    <name evidence="4" type="ORF">OUY22_14190</name>
</gene>
<dbReference type="PANTHER" id="PTHR43808:SF32">
    <property type="entry name" value="ARGE_DAPE-RELATED DEACYLASE"/>
    <property type="match status" value="1"/>
</dbReference>
<dbReference type="InterPro" id="IPR011650">
    <property type="entry name" value="Peptidase_M20_dimer"/>
</dbReference>
<protein>
    <submittedName>
        <fullName evidence="4">M20/M25/M40 family metallo-hydrolase</fullName>
    </submittedName>
</protein>
<dbReference type="Gene3D" id="3.40.630.10">
    <property type="entry name" value="Zn peptidases"/>
    <property type="match status" value="1"/>
</dbReference>
<dbReference type="PANTHER" id="PTHR43808">
    <property type="entry name" value="ACETYLORNITHINE DEACETYLASE"/>
    <property type="match status" value="1"/>
</dbReference>
<dbReference type="Gene3D" id="3.30.70.360">
    <property type="match status" value="1"/>
</dbReference>
<feature type="domain" description="Peptidase M20 dimerisation" evidence="3">
    <location>
        <begin position="193"/>
        <end position="307"/>
    </location>
</feature>
<dbReference type="Pfam" id="PF07687">
    <property type="entry name" value="M20_dimer"/>
    <property type="match status" value="1"/>
</dbReference>
<evidence type="ECO:0000256" key="2">
    <source>
        <dbReference type="ARBA" id="ARBA00022801"/>
    </source>
</evidence>
<dbReference type="SUPFAM" id="SSF53187">
    <property type="entry name" value="Zn-dependent exopeptidases"/>
    <property type="match status" value="1"/>
</dbReference>
<reference evidence="4" key="1">
    <citation type="submission" date="2022-11" db="EMBL/GenBank/DDBJ databases">
        <title>Nonomuraea corallina sp. nov., a new species of the genus Nonomuraea isolated from sea side sediment in Thai sea.</title>
        <authorList>
            <person name="Ngamcharungchit C."/>
            <person name="Matsumoto A."/>
            <person name="Suriyachadkun C."/>
            <person name="Panbangred W."/>
            <person name="Inahashi Y."/>
            <person name="Intra B."/>
        </authorList>
    </citation>
    <scope>NUCLEOTIDE SEQUENCE</scope>
    <source>
        <strain evidence="4">MCN248</strain>
    </source>
</reference>
<comment type="caution">
    <text evidence="4">The sequence shown here is derived from an EMBL/GenBank/DDBJ whole genome shotgun (WGS) entry which is preliminary data.</text>
</comment>
<name>A0ABT4SC94_9ACTN</name>
<dbReference type="InterPro" id="IPR036264">
    <property type="entry name" value="Bact_exopeptidase_dim_dom"/>
</dbReference>
<keyword evidence="1" id="KW-0479">Metal-binding</keyword>
<evidence type="ECO:0000259" key="3">
    <source>
        <dbReference type="Pfam" id="PF07687"/>
    </source>
</evidence>
<evidence type="ECO:0000256" key="1">
    <source>
        <dbReference type="ARBA" id="ARBA00022723"/>
    </source>
</evidence>
<dbReference type="InterPro" id="IPR050072">
    <property type="entry name" value="Peptidase_M20A"/>
</dbReference>
<dbReference type="SUPFAM" id="SSF55031">
    <property type="entry name" value="Bacterial exopeptidase dimerisation domain"/>
    <property type="match status" value="1"/>
</dbReference>
<dbReference type="RefSeq" id="WP_270155387.1">
    <property type="nucleotide sequence ID" value="NZ_JAPNNL010000045.1"/>
</dbReference>
<dbReference type="InterPro" id="IPR002933">
    <property type="entry name" value="Peptidase_M20"/>
</dbReference>
<dbReference type="EMBL" id="JAPNNL010000045">
    <property type="protein sequence ID" value="MDA0634571.1"/>
    <property type="molecule type" value="Genomic_DNA"/>
</dbReference>
<keyword evidence="5" id="KW-1185">Reference proteome</keyword>